<evidence type="ECO:0000256" key="8">
    <source>
        <dbReference type="ARBA" id="ARBA00022694"/>
    </source>
</evidence>
<keyword evidence="10" id="KW-0863">Zinc-finger</keyword>
<keyword evidence="2" id="KW-1017">Isopeptide bond</keyword>
<dbReference type="Gene3D" id="3.40.50.150">
    <property type="entry name" value="Vaccinia Virus protein VP39"/>
    <property type="match status" value="1"/>
</dbReference>
<organism evidence="17 18">
    <name type="scientific">Owenia fusiformis</name>
    <name type="common">Polychaete worm</name>
    <dbReference type="NCBI Taxonomy" id="6347"/>
    <lineage>
        <taxon>Eukaryota</taxon>
        <taxon>Metazoa</taxon>
        <taxon>Spiralia</taxon>
        <taxon>Lophotrochozoa</taxon>
        <taxon>Annelida</taxon>
        <taxon>Polychaeta</taxon>
        <taxon>Sedentaria</taxon>
        <taxon>Canalipalpata</taxon>
        <taxon>Sabellida</taxon>
        <taxon>Oweniida</taxon>
        <taxon>Oweniidae</taxon>
        <taxon>Owenia</taxon>
    </lineage>
</organism>
<evidence type="ECO:0000256" key="11">
    <source>
        <dbReference type="ARBA" id="ARBA00022833"/>
    </source>
</evidence>
<keyword evidence="3" id="KW-0597">Phosphoprotein</keyword>
<feature type="compositionally biased region" description="Polar residues" evidence="16">
    <location>
        <begin position="381"/>
        <end position="404"/>
    </location>
</feature>
<dbReference type="GO" id="GO:0002940">
    <property type="term" value="P:tRNA N2-guanine methylation"/>
    <property type="evidence" value="ECO:0007669"/>
    <property type="project" value="TreeGrafter"/>
</dbReference>
<evidence type="ECO:0000256" key="7">
    <source>
        <dbReference type="ARBA" id="ARBA00022691"/>
    </source>
</evidence>
<keyword evidence="6 15" id="KW-0808">Transferase</keyword>
<dbReference type="PROSITE" id="PS51626">
    <property type="entry name" value="SAM_MT_TRM1"/>
    <property type="match status" value="1"/>
</dbReference>
<evidence type="ECO:0000256" key="2">
    <source>
        <dbReference type="ARBA" id="ARBA00022499"/>
    </source>
</evidence>
<keyword evidence="7 15" id="KW-0949">S-adenosyl-L-methionine</keyword>
<keyword evidence="4 15" id="KW-0820">tRNA-binding</keyword>
<evidence type="ECO:0000313" key="18">
    <source>
        <dbReference type="Proteomes" id="UP000749559"/>
    </source>
</evidence>
<dbReference type="Proteomes" id="UP000749559">
    <property type="component" value="Unassembled WGS sequence"/>
</dbReference>
<protein>
    <recommendedName>
        <fullName evidence="15">tRNA (guanine(26)-N(2))-dimethyltransferase</fullName>
        <ecNumber evidence="15">2.1.1.216</ecNumber>
    </recommendedName>
</protein>
<evidence type="ECO:0000256" key="16">
    <source>
        <dbReference type="SAM" id="MobiDB-lite"/>
    </source>
</evidence>
<keyword evidence="9" id="KW-0479">Metal-binding</keyword>
<evidence type="ECO:0000256" key="15">
    <source>
        <dbReference type="PROSITE-ProRule" id="PRU00958"/>
    </source>
</evidence>
<reference evidence="17" key="1">
    <citation type="submission" date="2022-03" db="EMBL/GenBank/DDBJ databases">
        <authorList>
            <person name="Martin C."/>
        </authorList>
    </citation>
    <scope>NUCLEOTIDE SEQUENCE</scope>
</reference>
<dbReference type="GO" id="GO:0005730">
    <property type="term" value="C:nucleolus"/>
    <property type="evidence" value="ECO:0007669"/>
    <property type="project" value="UniProtKB-SubCell"/>
</dbReference>
<name>A0A8J1Y2K2_OWEFU</name>
<evidence type="ECO:0000256" key="6">
    <source>
        <dbReference type="ARBA" id="ARBA00022679"/>
    </source>
</evidence>
<dbReference type="InterPro" id="IPR002905">
    <property type="entry name" value="Trm1"/>
</dbReference>
<feature type="compositionally biased region" description="Low complexity" evidence="16">
    <location>
        <begin position="361"/>
        <end position="372"/>
    </location>
</feature>
<evidence type="ECO:0000313" key="17">
    <source>
        <dbReference type="EMBL" id="CAH1785372.1"/>
    </source>
</evidence>
<proteinExistence type="inferred from homology"/>
<feature type="region of interest" description="Disordered" evidence="16">
    <location>
        <begin position="346"/>
        <end position="436"/>
    </location>
</feature>
<keyword evidence="11" id="KW-0862">Zinc</keyword>
<dbReference type="GO" id="GO:0000049">
    <property type="term" value="F:tRNA binding"/>
    <property type="evidence" value="ECO:0007669"/>
    <property type="project" value="UniProtKB-UniRule"/>
</dbReference>
<evidence type="ECO:0000256" key="5">
    <source>
        <dbReference type="ARBA" id="ARBA00022603"/>
    </source>
</evidence>
<dbReference type="Pfam" id="PF02005">
    <property type="entry name" value="TRM"/>
    <property type="match status" value="2"/>
</dbReference>
<dbReference type="AlphaFoldDB" id="A0A8J1Y2K2"/>
<comment type="similarity">
    <text evidence="15">Belongs to the class I-like SAM-binding methyltransferase superfamily. Trm1 family.</text>
</comment>
<dbReference type="GO" id="GO:0008270">
    <property type="term" value="F:zinc ion binding"/>
    <property type="evidence" value="ECO:0007669"/>
    <property type="project" value="UniProtKB-KW"/>
</dbReference>
<accession>A0A8J1Y2K2</accession>
<dbReference type="EMBL" id="CAIIXF020000006">
    <property type="protein sequence ID" value="CAH1785372.1"/>
    <property type="molecule type" value="Genomic_DNA"/>
</dbReference>
<evidence type="ECO:0000256" key="4">
    <source>
        <dbReference type="ARBA" id="ARBA00022555"/>
    </source>
</evidence>
<evidence type="ECO:0000256" key="12">
    <source>
        <dbReference type="ARBA" id="ARBA00022843"/>
    </source>
</evidence>
<dbReference type="InterPro" id="IPR042296">
    <property type="entry name" value="tRNA_met_Trm1_C"/>
</dbReference>
<dbReference type="EC" id="2.1.1.216" evidence="15"/>
<comment type="subcellular location">
    <subcellularLocation>
        <location evidence="1">Nucleus</location>
        <location evidence="1">Nucleolus</location>
    </subcellularLocation>
</comment>
<dbReference type="GO" id="GO:0160104">
    <property type="term" value="F:tRNA (guanine(26)-N2)-dimethyltransferase activity"/>
    <property type="evidence" value="ECO:0007669"/>
    <property type="project" value="UniProtKB-UniRule"/>
</dbReference>
<dbReference type="OrthoDB" id="6349953at2759"/>
<dbReference type="PANTHER" id="PTHR10631:SF1">
    <property type="entry name" value="TRMT1-LIKE PROTEIN"/>
    <property type="match status" value="1"/>
</dbReference>
<keyword evidence="13 15" id="KW-0694">RNA-binding</keyword>
<evidence type="ECO:0000256" key="1">
    <source>
        <dbReference type="ARBA" id="ARBA00004604"/>
    </source>
</evidence>
<comment type="catalytic activity">
    <reaction evidence="15">
        <text>guanosine(26) in tRNA + 2 S-adenosyl-L-methionine = N(2)-dimethylguanosine(26) in tRNA + 2 S-adenosyl-L-homocysteine + 2 H(+)</text>
        <dbReference type="Rhea" id="RHEA:43140"/>
        <dbReference type="Rhea" id="RHEA-COMP:10359"/>
        <dbReference type="Rhea" id="RHEA-COMP:10360"/>
        <dbReference type="ChEBI" id="CHEBI:15378"/>
        <dbReference type="ChEBI" id="CHEBI:57856"/>
        <dbReference type="ChEBI" id="CHEBI:59789"/>
        <dbReference type="ChEBI" id="CHEBI:74269"/>
        <dbReference type="ChEBI" id="CHEBI:74513"/>
        <dbReference type="EC" id="2.1.1.216"/>
    </reaction>
</comment>
<keyword evidence="5 15" id="KW-0489">Methyltransferase</keyword>
<gene>
    <name evidence="17" type="ORF">OFUS_LOCUS11441</name>
</gene>
<evidence type="ECO:0000256" key="14">
    <source>
        <dbReference type="ARBA" id="ARBA00023242"/>
    </source>
</evidence>
<keyword evidence="18" id="KW-1185">Reference proteome</keyword>
<sequence>MEAESSRVEFVEENGIKVRVEHNHDKPGKCKTFFNPKMKICRELVVSALAAMIDSTDRKLPLQALDSFGATGILGMLLKAKFGDNVDVSINDLDPVSMENIKVNCQENNLKVKDGGQGQIEVINLDARILLHQRQYDFVCLDPYGTVAPFLDPVFHNVRNKGVVVLVSTDVAGIYGKFPNVAERNYGSYLVKTDYFKELAARVVIGAAMRSAARCNKGLEVLCTVAVEHFVLTVVKICRGPTHADRCLPKVHKLIHCHMCQDRAFYPETHTPIENPYSLLQCVCKQENLGKTAVELGPFWSGPLYNTEYLHHMLQSAHNLQFSQRLKSLLETLIVESLCLGKTYKMPSFDKPKNQNRQATEDNSSISNSESNELCHKDVQSLEQNSTSSTQGNSDKTDINNANGETDEGSHQTSNGGKRPLEKDDSSTESKTKKLKLDVGSNGLDMPLFFQNVHTMMLKGCDLPKANKLVAMLHTEGYRAARTHFEPHAVRTNATLTQLADIIKRHWPSK</sequence>
<evidence type="ECO:0000256" key="10">
    <source>
        <dbReference type="ARBA" id="ARBA00022771"/>
    </source>
</evidence>
<feature type="compositionally biased region" description="Basic and acidic residues" evidence="16">
    <location>
        <begin position="419"/>
        <end position="436"/>
    </location>
</feature>
<keyword evidence="12" id="KW-0832">Ubl conjugation</keyword>
<dbReference type="InterPro" id="IPR029063">
    <property type="entry name" value="SAM-dependent_MTases_sf"/>
</dbReference>
<dbReference type="Gene3D" id="3.30.56.70">
    <property type="entry name" value="N2,N2-dimethylguanosine tRNA methyltransferase, C-terminal domain"/>
    <property type="match status" value="1"/>
</dbReference>
<evidence type="ECO:0000256" key="3">
    <source>
        <dbReference type="ARBA" id="ARBA00022553"/>
    </source>
</evidence>
<evidence type="ECO:0000256" key="13">
    <source>
        <dbReference type="ARBA" id="ARBA00022884"/>
    </source>
</evidence>
<comment type="caution">
    <text evidence="17">The sequence shown here is derived from an EMBL/GenBank/DDBJ whole genome shotgun (WGS) entry which is preliminary data.</text>
</comment>
<dbReference type="SUPFAM" id="SSF53335">
    <property type="entry name" value="S-adenosyl-L-methionine-dependent methyltransferases"/>
    <property type="match status" value="1"/>
</dbReference>
<keyword evidence="8 15" id="KW-0819">tRNA processing</keyword>
<dbReference type="PANTHER" id="PTHR10631">
    <property type="entry name" value="N 2 ,N 2 -DIMETHYLGUANOSINE TRNA METHYLTRANSFERASE"/>
    <property type="match status" value="1"/>
</dbReference>
<evidence type="ECO:0000256" key="9">
    <source>
        <dbReference type="ARBA" id="ARBA00022723"/>
    </source>
</evidence>
<keyword evidence="14" id="KW-0539">Nucleus</keyword>